<dbReference type="CDD" id="cd24052">
    <property type="entry name" value="ASKHA_NBD_HpPPX-GppA-like"/>
    <property type="match status" value="1"/>
</dbReference>
<sequence>MPFSPPADAPRLAVVDLGSNSVRLVVFEGLARNPLAIFNEKAVLRLGRGLQASGRLNAEGVAQALTVLRRYRAIARAMGAVPFEVLATAAVRDASNGADFVADLQSILPDVPIRVLSGAEEATLSAEGVLCGIPSADGLLADIGGGSLELVQLRAGTVGAAHTLPLGVIRLAERAGGDPAKARGIVEAELATIAELPQTAGRDLYLVGGAWRALARIHIAQTNYPLNIVHHYAFGRDEARDLAALIGGAARRVLERLPGVPRRRIDDLPFAAVVLRRLLRATGAARVVFSANGLREGWYLRQVAPAIRAEEPLLAASRAQCQRLGRDPALPPALLAWSDPLFPDDTPAESLLRAAACWVSDIGSHDHPEYRAEQAFLRILRQPGVSIDHHARAYLALALAMRYEAEAEAPFLLPALQLLAPAPAARAGRLGLALRLAYTLSAGTPDLLAATRLSIINRRLTLSLAADGGAFAGEAVLRRLERLAQASGLEAAIVTPSPATAASSG</sequence>
<evidence type="ECO:0000259" key="1">
    <source>
        <dbReference type="Pfam" id="PF02541"/>
    </source>
</evidence>
<dbReference type="InterPro" id="IPR050273">
    <property type="entry name" value="GppA/Ppx_hydrolase"/>
</dbReference>
<evidence type="ECO:0000259" key="2">
    <source>
        <dbReference type="Pfam" id="PF21697"/>
    </source>
</evidence>
<dbReference type="PANTHER" id="PTHR30005:SF0">
    <property type="entry name" value="RETROGRADE REGULATION PROTEIN 2"/>
    <property type="match status" value="1"/>
</dbReference>
<dbReference type="EMBL" id="DTQM01000032">
    <property type="protein sequence ID" value="HGC41933.1"/>
    <property type="molecule type" value="Genomic_DNA"/>
</dbReference>
<dbReference type="GO" id="GO:0016462">
    <property type="term" value="F:pyrophosphatase activity"/>
    <property type="evidence" value="ECO:0007669"/>
    <property type="project" value="TreeGrafter"/>
</dbReference>
<dbReference type="Gene3D" id="3.30.420.150">
    <property type="entry name" value="Exopolyphosphatase. Domain 2"/>
    <property type="match status" value="1"/>
</dbReference>
<protein>
    <submittedName>
        <fullName evidence="3">Ppx/GppA family phosphatase</fullName>
    </submittedName>
</protein>
<feature type="domain" description="Exopolyphosphatase C-terminal" evidence="2">
    <location>
        <begin position="344"/>
        <end position="494"/>
    </location>
</feature>
<dbReference type="Pfam" id="PF02541">
    <property type="entry name" value="Ppx-GppA"/>
    <property type="match status" value="1"/>
</dbReference>
<dbReference type="InterPro" id="IPR043129">
    <property type="entry name" value="ATPase_NBD"/>
</dbReference>
<feature type="domain" description="Ppx/GppA phosphatase N-terminal" evidence="1">
    <location>
        <begin position="34"/>
        <end position="302"/>
    </location>
</feature>
<organism evidence="3">
    <name type="scientific">Acidicaldus sp</name>
    <dbReference type="NCBI Taxonomy" id="1872105"/>
    <lineage>
        <taxon>Bacteria</taxon>
        <taxon>Pseudomonadati</taxon>
        <taxon>Pseudomonadota</taxon>
        <taxon>Alphaproteobacteria</taxon>
        <taxon>Acetobacterales</taxon>
        <taxon>Acetobacteraceae</taxon>
        <taxon>Acidicaldus</taxon>
    </lineage>
</organism>
<dbReference type="SUPFAM" id="SSF53067">
    <property type="entry name" value="Actin-like ATPase domain"/>
    <property type="match status" value="2"/>
</dbReference>
<gene>
    <name evidence="3" type="ORF">ENY07_01745</name>
</gene>
<dbReference type="Gene3D" id="1.10.3210.10">
    <property type="entry name" value="Hypothetical protein af1432"/>
    <property type="match status" value="1"/>
</dbReference>
<name>A0A8J4H8U0_9PROT</name>
<accession>A0A8J4H8U0</accession>
<dbReference type="Pfam" id="PF21697">
    <property type="entry name" value="Ppx_C"/>
    <property type="match status" value="1"/>
</dbReference>
<dbReference type="PANTHER" id="PTHR30005">
    <property type="entry name" value="EXOPOLYPHOSPHATASE"/>
    <property type="match status" value="1"/>
</dbReference>
<dbReference type="InterPro" id="IPR048951">
    <property type="entry name" value="Ppx_C"/>
</dbReference>
<evidence type="ECO:0000313" key="3">
    <source>
        <dbReference type="EMBL" id="HGC41933.1"/>
    </source>
</evidence>
<dbReference type="Gene3D" id="3.30.420.40">
    <property type="match status" value="1"/>
</dbReference>
<comment type="caution">
    <text evidence="3">The sequence shown here is derived from an EMBL/GenBank/DDBJ whole genome shotgun (WGS) entry which is preliminary data.</text>
</comment>
<dbReference type="AlphaFoldDB" id="A0A8J4H8U0"/>
<reference evidence="3" key="1">
    <citation type="journal article" date="2020" name="mSystems">
        <title>Genome- and Community-Level Interaction Insights into Carbon Utilization and Element Cycling Functions of Hydrothermarchaeota in Hydrothermal Sediment.</title>
        <authorList>
            <person name="Zhou Z."/>
            <person name="Liu Y."/>
            <person name="Xu W."/>
            <person name="Pan J."/>
            <person name="Luo Z.H."/>
            <person name="Li M."/>
        </authorList>
    </citation>
    <scope>NUCLEOTIDE SEQUENCE</scope>
    <source>
        <strain evidence="3">SpSt-997</strain>
    </source>
</reference>
<proteinExistence type="predicted"/>
<dbReference type="SUPFAM" id="SSF109604">
    <property type="entry name" value="HD-domain/PDEase-like"/>
    <property type="match status" value="1"/>
</dbReference>
<dbReference type="InterPro" id="IPR003695">
    <property type="entry name" value="Ppx_GppA_N"/>
</dbReference>